<organism evidence="2 3">
    <name type="scientific">Ataeniobius toweri</name>
    <dbReference type="NCBI Taxonomy" id="208326"/>
    <lineage>
        <taxon>Eukaryota</taxon>
        <taxon>Metazoa</taxon>
        <taxon>Chordata</taxon>
        <taxon>Craniata</taxon>
        <taxon>Vertebrata</taxon>
        <taxon>Euteleostomi</taxon>
        <taxon>Actinopterygii</taxon>
        <taxon>Neopterygii</taxon>
        <taxon>Teleostei</taxon>
        <taxon>Neoteleostei</taxon>
        <taxon>Acanthomorphata</taxon>
        <taxon>Ovalentaria</taxon>
        <taxon>Atherinomorphae</taxon>
        <taxon>Cyprinodontiformes</taxon>
        <taxon>Goodeidae</taxon>
        <taxon>Ataeniobius</taxon>
    </lineage>
</organism>
<name>A0ABU7ABJ7_9TELE</name>
<sequence>MLWAPPEWTINSSVYQRTIGTTAKAWSKLGHQQNTDPKHSSRSITGGKSNGLVKVQISTSLKCCGWSSREGQISADTLHMKFSSNQCRDPTQKVLLHLN</sequence>
<dbReference type="EMBL" id="JAHUTI010010363">
    <property type="protein sequence ID" value="MED6235338.1"/>
    <property type="molecule type" value="Genomic_DNA"/>
</dbReference>
<proteinExistence type="predicted"/>
<accession>A0ABU7ABJ7</accession>
<gene>
    <name evidence="2" type="ORF">ATANTOWER_023632</name>
</gene>
<evidence type="ECO:0000313" key="3">
    <source>
        <dbReference type="Proteomes" id="UP001345963"/>
    </source>
</evidence>
<evidence type="ECO:0000256" key="1">
    <source>
        <dbReference type="SAM" id="MobiDB-lite"/>
    </source>
</evidence>
<protein>
    <submittedName>
        <fullName evidence="2">Uncharacterized protein</fullName>
    </submittedName>
</protein>
<comment type="caution">
    <text evidence="2">The sequence shown here is derived from an EMBL/GenBank/DDBJ whole genome shotgun (WGS) entry which is preliminary data.</text>
</comment>
<reference evidence="2 3" key="1">
    <citation type="submission" date="2021-07" db="EMBL/GenBank/DDBJ databases">
        <authorList>
            <person name="Palmer J.M."/>
        </authorList>
    </citation>
    <scope>NUCLEOTIDE SEQUENCE [LARGE SCALE GENOMIC DNA]</scope>
    <source>
        <strain evidence="2 3">AT_MEX2019</strain>
        <tissue evidence="2">Muscle</tissue>
    </source>
</reference>
<feature type="region of interest" description="Disordered" evidence="1">
    <location>
        <begin position="28"/>
        <end position="49"/>
    </location>
</feature>
<dbReference type="Proteomes" id="UP001345963">
    <property type="component" value="Unassembled WGS sequence"/>
</dbReference>
<keyword evidence="3" id="KW-1185">Reference proteome</keyword>
<evidence type="ECO:0000313" key="2">
    <source>
        <dbReference type="EMBL" id="MED6235338.1"/>
    </source>
</evidence>